<reference evidence="3" key="1">
    <citation type="submission" date="2018-08" db="EMBL/GenBank/DDBJ databases">
        <authorList>
            <person name="Kim S.-J."/>
            <person name="Jung G.-Y."/>
        </authorList>
    </citation>
    <scope>NUCLEOTIDE SEQUENCE [LARGE SCALE GENOMIC DNA]</scope>
    <source>
        <strain evidence="3">GY_H</strain>
    </source>
</reference>
<accession>A0A371B8R8</accession>
<evidence type="ECO:0000313" key="3">
    <source>
        <dbReference type="Proteomes" id="UP000263993"/>
    </source>
</evidence>
<dbReference type="SMART" id="SM00327">
    <property type="entry name" value="VWA"/>
    <property type="match status" value="1"/>
</dbReference>
<feature type="domain" description="VWFA" evidence="1">
    <location>
        <begin position="152"/>
        <end position="427"/>
    </location>
</feature>
<dbReference type="Gene3D" id="3.40.50.410">
    <property type="entry name" value="von Willebrand factor, type A domain"/>
    <property type="match status" value="1"/>
</dbReference>
<dbReference type="InterPro" id="IPR036465">
    <property type="entry name" value="vWFA_dom_sf"/>
</dbReference>
<dbReference type="PROSITE" id="PS50234">
    <property type="entry name" value="VWFA"/>
    <property type="match status" value="1"/>
</dbReference>
<dbReference type="Pfam" id="PF00092">
    <property type="entry name" value="VWA"/>
    <property type="match status" value="1"/>
</dbReference>
<organism evidence="2 3">
    <name type="scientific">Undibacter mobilis</name>
    <dbReference type="NCBI Taxonomy" id="2292256"/>
    <lineage>
        <taxon>Bacteria</taxon>
        <taxon>Pseudomonadati</taxon>
        <taxon>Pseudomonadota</taxon>
        <taxon>Alphaproteobacteria</taxon>
        <taxon>Hyphomicrobiales</taxon>
        <taxon>Nitrobacteraceae</taxon>
        <taxon>Undibacter</taxon>
    </lineage>
</organism>
<proteinExistence type="predicted"/>
<dbReference type="SUPFAM" id="SSF53300">
    <property type="entry name" value="vWA-like"/>
    <property type="match status" value="1"/>
</dbReference>
<dbReference type="Proteomes" id="UP000263993">
    <property type="component" value="Unassembled WGS sequence"/>
</dbReference>
<protein>
    <submittedName>
        <fullName evidence="2">VWA domain-containing protein</fullName>
    </submittedName>
</protein>
<evidence type="ECO:0000259" key="1">
    <source>
        <dbReference type="PROSITE" id="PS50234"/>
    </source>
</evidence>
<gene>
    <name evidence="2" type="ORF">DXH78_04485</name>
</gene>
<dbReference type="OrthoDB" id="7522752at2"/>
<dbReference type="AlphaFoldDB" id="A0A371B8R8"/>
<dbReference type="EMBL" id="QRGO01000001">
    <property type="protein sequence ID" value="RDV03907.1"/>
    <property type="molecule type" value="Genomic_DNA"/>
</dbReference>
<keyword evidence="3" id="KW-1185">Reference proteome</keyword>
<dbReference type="InterPro" id="IPR002035">
    <property type="entry name" value="VWF_A"/>
</dbReference>
<comment type="caution">
    <text evidence="2">The sequence shown here is derived from an EMBL/GenBank/DDBJ whole genome shotgun (WGS) entry which is preliminary data.</text>
</comment>
<evidence type="ECO:0000313" key="2">
    <source>
        <dbReference type="EMBL" id="RDV03907.1"/>
    </source>
</evidence>
<sequence length="438" mass="47159">MRPDLSGPRFRGRVMLSRFLRDRRGNIAPMMAMLAVPLIGSAGVAIDYTQASATRTSFQTALDATALAMSKTAATQNAADLQASASAYFNALFSSPTARDVVVNATYTGTAGSKLALNATATLKTNVLGILGYGDIPIAAAATSTWGETRLRVALVLDNTGSMSSAGKMTALKTASQNLLTQLKNAALLPEDVYVSVVPFSKDVNVGADKYDRNWINWSLWEAVNGTCSNSSYKSKSSCESRGKVWTPAAHDTWNGCVTDRDQNYDTTNDPPVAGGTLYPAEQYSSCPAALMELSNDWTSLSARIDAMQPAGNTNQAIGLQMGWQTLTASPFTVPEFDSNYQYNQVIILLTDGMNTENRWYTSQSSIDKRQQKTCDNIKAAGITLYTVQVNTGNDPTSTMLQNCASNSSKYFLLKSGDQIISTFNQIGTALSELRLSQ</sequence>
<name>A0A371B8R8_9BRAD</name>